<reference evidence="3 4" key="1">
    <citation type="journal article" date="2015" name="Nature">
        <title>rRNA introns, odd ribosomes, and small enigmatic genomes across a large radiation of phyla.</title>
        <authorList>
            <person name="Brown C.T."/>
            <person name="Hug L.A."/>
            <person name="Thomas B.C."/>
            <person name="Sharon I."/>
            <person name="Castelle C.J."/>
            <person name="Singh A."/>
            <person name="Wilkins M.J."/>
            <person name="Williams K.H."/>
            <person name="Banfield J.F."/>
        </authorList>
    </citation>
    <scope>NUCLEOTIDE SEQUENCE [LARGE SCALE GENOMIC DNA]</scope>
</reference>
<keyword evidence="2" id="KW-1133">Transmembrane helix</keyword>
<sequence>MNKDTIVASIIGFGLGLVAAIALWVVPRILPKLPQIKSPNQKETSTTAAQNNTTEGLTITTPVNGEISQSDAITLKGKAANTKLVVISTADKSQVVTPSENGEYSAPVKLVEGNNDIVVSLISDETTTTELINVFYFADDI</sequence>
<feature type="transmembrane region" description="Helical" evidence="2">
    <location>
        <begin position="6"/>
        <end position="26"/>
    </location>
</feature>
<protein>
    <recommendedName>
        <fullName evidence="5">Polymorphic outer membrane protein</fullName>
    </recommendedName>
</protein>
<feature type="compositionally biased region" description="Polar residues" evidence="1">
    <location>
        <begin position="37"/>
        <end position="55"/>
    </location>
</feature>
<evidence type="ECO:0000313" key="4">
    <source>
        <dbReference type="Proteomes" id="UP000034543"/>
    </source>
</evidence>
<evidence type="ECO:0000256" key="1">
    <source>
        <dbReference type="SAM" id="MobiDB-lite"/>
    </source>
</evidence>
<feature type="region of interest" description="Disordered" evidence="1">
    <location>
        <begin position="36"/>
        <end position="55"/>
    </location>
</feature>
<evidence type="ECO:0008006" key="5">
    <source>
        <dbReference type="Google" id="ProtNLM"/>
    </source>
</evidence>
<evidence type="ECO:0000256" key="2">
    <source>
        <dbReference type="SAM" id="Phobius"/>
    </source>
</evidence>
<keyword evidence="2" id="KW-0812">Transmembrane</keyword>
<dbReference type="InterPro" id="IPR013783">
    <property type="entry name" value="Ig-like_fold"/>
</dbReference>
<dbReference type="EMBL" id="LCFB01000008">
    <property type="protein sequence ID" value="KKS85338.1"/>
    <property type="molecule type" value="Genomic_DNA"/>
</dbReference>
<dbReference type="Pfam" id="PF09136">
    <property type="entry name" value="Glucodextran_B"/>
    <property type="match status" value="1"/>
</dbReference>
<proteinExistence type="predicted"/>
<dbReference type="Gene3D" id="2.60.40.10">
    <property type="entry name" value="Immunoglobulins"/>
    <property type="match status" value="1"/>
</dbReference>
<comment type="caution">
    <text evidence="3">The sequence shown here is derived from an EMBL/GenBank/DDBJ whole genome shotgun (WGS) entry which is preliminary data.</text>
</comment>
<keyword evidence="2" id="KW-0472">Membrane</keyword>
<dbReference type="AlphaFoldDB" id="A0A0G1FEQ4"/>
<evidence type="ECO:0000313" key="3">
    <source>
        <dbReference type="EMBL" id="KKS85338.1"/>
    </source>
</evidence>
<gene>
    <name evidence="3" type="ORF">UV59_C0008G0031</name>
</gene>
<accession>A0A0G1FEQ4</accession>
<name>A0A0G1FEQ4_9BACT</name>
<dbReference type="Proteomes" id="UP000034543">
    <property type="component" value="Unassembled WGS sequence"/>
</dbReference>
<organism evidence="3 4">
    <name type="scientific">Candidatus Gottesmanbacteria bacterium GW2011_GWA1_43_11</name>
    <dbReference type="NCBI Taxonomy" id="1618436"/>
    <lineage>
        <taxon>Bacteria</taxon>
        <taxon>Candidatus Gottesmaniibacteriota</taxon>
    </lineage>
</organism>
<dbReference type="STRING" id="1618436.UV59_C0008G0031"/>